<dbReference type="InterPro" id="IPR035919">
    <property type="entry name" value="EAL_sf"/>
</dbReference>
<dbReference type="NCBIfam" id="TIGR00254">
    <property type="entry name" value="GGDEF"/>
    <property type="match status" value="1"/>
</dbReference>
<organism evidence="4 5">
    <name type="scientific">Luteibacter rhizovicinus DSM 16549</name>
    <dbReference type="NCBI Taxonomy" id="1440763"/>
    <lineage>
        <taxon>Bacteria</taxon>
        <taxon>Pseudomonadati</taxon>
        <taxon>Pseudomonadota</taxon>
        <taxon>Gammaproteobacteria</taxon>
        <taxon>Lysobacterales</taxon>
        <taxon>Rhodanobacteraceae</taxon>
        <taxon>Luteibacter</taxon>
    </lineage>
</organism>
<dbReference type="CDD" id="cd00130">
    <property type="entry name" value="PAS"/>
    <property type="match status" value="1"/>
</dbReference>
<dbReference type="Gene3D" id="3.30.70.270">
    <property type="match status" value="1"/>
</dbReference>
<dbReference type="PANTHER" id="PTHR44757:SF2">
    <property type="entry name" value="BIOFILM ARCHITECTURE MAINTENANCE PROTEIN MBAA"/>
    <property type="match status" value="1"/>
</dbReference>
<dbReference type="SMART" id="SM00267">
    <property type="entry name" value="GGDEF"/>
    <property type="match status" value="1"/>
</dbReference>
<sequence>MMQDLAGWSTVLELMPTAMFVRDSAHRWVFVNRMGCEYFSLNADDVLGKTDAELFPPEQAARFEAGDDAVLRSHEVVETEETVTDPHGHVRTLLTRKTCIDLDGAPHVLASVTDITELRESEAHVRWLACHDALTGLANRTALFSRLDAAIGRAASGGLRSALFYLDMDGFKKVNDAYGHLIGDELLVQFGARLRSVVGPDDTVARIGGDEFALLVDDHGDLDAQALAERILLLAGEPFDVLSTTTFIGTSIGMVAIDTDAVAAGELARKADSALYEAKKKRNRLVVYTKAMDAALAHRRDIEKALLEALLTREGLSCHYQPMIRSADGKVVGLEALARWRHPTLGVVSPVQFIAVAEETGLIGQLGEWVLRTACARVAKLDDLFVAVNVSAVQLRDDGFADMVMRVLLETRLPPKRLELEITETAIVNADGAAVQLLRRLRRTGVRISLDDFGTGYSSLTLLKDLAVDKVKIDRSFVQNATQAGDSAAIVRAVSNLGAALGLCVVAEGVETEQQRAFLSEAGCDELQGFLFSPAVPEDRIERIIGPYPVPAPVPAYSAG</sequence>
<dbReference type="Gene3D" id="3.20.20.450">
    <property type="entry name" value="EAL domain"/>
    <property type="match status" value="1"/>
</dbReference>
<dbReference type="InterPro" id="IPR052155">
    <property type="entry name" value="Biofilm_reg_signaling"/>
</dbReference>
<dbReference type="PROSITE" id="PS50112">
    <property type="entry name" value="PAS"/>
    <property type="match status" value="1"/>
</dbReference>
<reference evidence="5" key="1">
    <citation type="submission" date="2016-09" db="EMBL/GenBank/DDBJ databases">
        <authorList>
            <person name="Lysoe E."/>
        </authorList>
    </citation>
    <scope>NUCLEOTIDE SEQUENCE [LARGE SCALE GENOMIC DNA]</scope>
    <source>
        <strain evidence="5">LJ96T</strain>
    </source>
</reference>
<accession>A0A1L3EYA5</accession>
<feature type="domain" description="GGDEF" evidence="3">
    <location>
        <begin position="159"/>
        <end position="290"/>
    </location>
</feature>
<dbReference type="CDD" id="cd01949">
    <property type="entry name" value="GGDEF"/>
    <property type="match status" value="1"/>
</dbReference>
<dbReference type="CDD" id="cd01948">
    <property type="entry name" value="EAL"/>
    <property type="match status" value="1"/>
</dbReference>
<evidence type="ECO:0000259" key="2">
    <source>
        <dbReference type="PROSITE" id="PS50883"/>
    </source>
</evidence>
<dbReference type="Gene3D" id="3.30.450.20">
    <property type="entry name" value="PAS domain"/>
    <property type="match status" value="1"/>
</dbReference>
<dbReference type="SUPFAM" id="SSF141868">
    <property type="entry name" value="EAL domain-like"/>
    <property type="match status" value="1"/>
</dbReference>
<evidence type="ECO:0000259" key="1">
    <source>
        <dbReference type="PROSITE" id="PS50112"/>
    </source>
</evidence>
<dbReference type="NCBIfam" id="TIGR00229">
    <property type="entry name" value="sensory_box"/>
    <property type="match status" value="1"/>
</dbReference>
<dbReference type="AlphaFoldDB" id="A0A1L3EYA5"/>
<gene>
    <name evidence="4" type="ORF">BJI69_20465</name>
</gene>
<evidence type="ECO:0000313" key="4">
    <source>
        <dbReference type="EMBL" id="APG06038.1"/>
    </source>
</evidence>
<dbReference type="InterPro" id="IPR001633">
    <property type="entry name" value="EAL_dom"/>
</dbReference>
<evidence type="ECO:0008006" key="6">
    <source>
        <dbReference type="Google" id="ProtNLM"/>
    </source>
</evidence>
<protein>
    <recommendedName>
        <fullName evidence="6">GGDEF domain-containing protein</fullName>
    </recommendedName>
</protein>
<dbReference type="PANTHER" id="PTHR44757">
    <property type="entry name" value="DIGUANYLATE CYCLASE DGCP"/>
    <property type="match status" value="1"/>
</dbReference>
<dbReference type="InterPro" id="IPR000160">
    <property type="entry name" value="GGDEF_dom"/>
</dbReference>
<dbReference type="InterPro" id="IPR035965">
    <property type="entry name" value="PAS-like_dom_sf"/>
</dbReference>
<dbReference type="Proteomes" id="UP000182987">
    <property type="component" value="Chromosome"/>
</dbReference>
<dbReference type="InterPro" id="IPR000014">
    <property type="entry name" value="PAS"/>
</dbReference>
<feature type="domain" description="PAS" evidence="1">
    <location>
        <begin position="4"/>
        <end position="74"/>
    </location>
</feature>
<evidence type="ECO:0000259" key="3">
    <source>
        <dbReference type="PROSITE" id="PS50887"/>
    </source>
</evidence>
<feature type="domain" description="EAL" evidence="2">
    <location>
        <begin position="299"/>
        <end position="549"/>
    </location>
</feature>
<dbReference type="STRING" id="1440763.BJI69_20465"/>
<dbReference type="EMBL" id="CP017480">
    <property type="protein sequence ID" value="APG06038.1"/>
    <property type="molecule type" value="Genomic_DNA"/>
</dbReference>
<keyword evidence="5" id="KW-1185">Reference proteome</keyword>
<dbReference type="InterPro" id="IPR043128">
    <property type="entry name" value="Rev_trsase/Diguanyl_cyclase"/>
</dbReference>
<dbReference type="Pfam" id="PF08448">
    <property type="entry name" value="PAS_4"/>
    <property type="match status" value="1"/>
</dbReference>
<dbReference type="SUPFAM" id="SSF55785">
    <property type="entry name" value="PYP-like sensor domain (PAS domain)"/>
    <property type="match status" value="1"/>
</dbReference>
<dbReference type="Pfam" id="PF00563">
    <property type="entry name" value="EAL"/>
    <property type="match status" value="1"/>
</dbReference>
<evidence type="ECO:0000313" key="5">
    <source>
        <dbReference type="Proteomes" id="UP000182987"/>
    </source>
</evidence>
<dbReference type="SMART" id="SM00052">
    <property type="entry name" value="EAL"/>
    <property type="match status" value="1"/>
</dbReference>
<dbReference type="SUPFAM" id="SSF55073">
    <property type="entry name" value="Nucleotide cyclase"/>
    <property type="match status" value="1"/>
</dbReference>
<dbReference type="InterPro" id="IPR029787">
    <property type="entry name" value="Nucleotide_cyclase"/>
</dbReference>
<dbReference type="Pfam" id="PF00990">
    <property type="entry name" value="GGDEF"/>
    <property type="match status" value="1"/>
</dbReference>
<proteinExistence type="predicted"/>
<dbReference type="PROSITE" id="PS50887">
    <property type="entry name" value="GGDEF"/>
    <property type="match status" value="1"/>
</dbReference>
<dbReference type="SMART" id="SM00091">
    <property type="entry name" value="PAS"/>
    <property type="match status" value="1"/>
</dbReference>
<name>A0A1L3EYA5_9GAMM</name>
<dbReference type="PROSITE" id="PS50883">
    <property type="entry name" value="EAL"/>
    <property type="match status" value="1"/>
</dbReference>
<dbReference type="InterPro" id="IPR013656">
    <property type="entry name" value="PAS_4"/>
</dbReference>
<dbReference type="KEGG" id="lrz:BJI69_20465"/>